<dbReference type="EMBL" id="AWUE01022655">
    <property type="protein sequence ID" value="OMO57015.1"/>
    <property type="molecule type" value="Genomic_DNA"/>
</dbReference>
<name>A0A1R3GG00_9ROSI</name>
<organism evidence="1 2">
    <name type="scientific">Corchorus olitorius</name>
    <dbReference type="NCBI Taxonomy" id="93759"/>
    <lineage>
        <taxon>Eukaryota</taxon>
        <taxon>Viridiplantae</taxon>
        <taxon>Streptophyta</taxon>
        <taxon>Embryophyta</taxon>
        <taxon>Tracheophyta</taxon>
        <taxon>Spermatophyta</taxon>
        <taxon>Magnoliopsida</taxon>
        <taxon>eudicotyledons</taxon>
        <taxon>Gunneridae</taxon>
        <taxon>Pentapetalae</taxon>
        <taxon>rosids</taxon>
        <taxon>malvids</taxon>
        <taxon>Malvales</taxon>
        <taxon>Malvaceae</taxon>
        <taxon>Grewioideae</taxon>
        <taxon>Apeibeae</taxon>
        <taxon>Corchorus</taxon>
    </lineage>
</organism>
<evidence type="ECO:0000313" key="2">
    <source>
        <dbReference type="Proteomes" id="UP000187203"/>
    </source>
</evidence>
<reference evidence="2" key="1">
    <citation type="submission" date="2013-09" db="EMBL/GenBank/DDBJ databases">
        <title>Corchorus olitorius genome sequencing.</title>
        <authorList>
            <person name="Alam M."/>
            <person name="Haque M.S."/>
            <person name="Islam M.S."/>
            <person name="Emdad E.M."/>
            <person name="Islam M.M."/>
            <person name="Ahmed B."/>
            <person name="Halim A."/>
            <person name="Hossen Q.M.M."/>
            <person name="Hossain M.Z."/>
            <person name="Ahmed R."/>
            <person name="Khan M.M."/>
            <person name="Islam R."/>
            <person name="Rashid M.M."/>
            <person name="Khan S.A."/>
            <person name="Rahman M.S."/>
            <person name="Alam M."/>
            <person name="Yahiya A.S."/>
            <person name="Khan M.S."/>
            <person name="Azam M.S."/>
            <person name="Haque T."/>
            <person name="Lashkar M.Z.H."/>
            <person name="Akhand A.I."/>
            <person name="Morshed G."/>
            <person name="Roy S."/>
            <person name="Uddin K.S."/>
            <person name="Rabeya T."/>
            <person name="Hossain A.S."/>
            <person name="Chowdhury A."/>
            <person name="Snigdha A.R."/>
            <person name="Mortoza M.S."/>
            <person name="Matin S.A."/>
            <person name="Hoque S.M.E."/>
            <person name="Islam M.K."/>
            <person name="Roy D.K."/>
            <person name="Haider R."/>
            <person name="Moosa M.M."/>
            <person name="Elias S.M."/>
            <person name="Hasan A.M."/>
            <person name="Jahan S."/>
            <person name="Shafiuddin M."/>
            <person name="Mahmood N."/>
            <person name="Shommy N.S."/>
        </authorList>
    </citation>
    <scope>NUCLEOTIDE SEQUENCE [LARGE SCALE GENOMIC DNA]</scope>
    <source>
        <strain evidence="2">cv. O-4</strain>
    </source>
</reference>
<evidence type="ECO:0000313" key="1">
    <source>
        <dbReference type="EMBL" id="OMO57015.1"/>
    </source>
</evidence>
<gene>
    <name evidence="1" type="ORF">COLO4_35514</name>
</gene>
<dbReference type="Proteomes" id="UP000187203">
    <property type="component" value="Unassembled WGS sequence"/>
</dbReference>
<sequence>MKALTGVGLDGRSQCGEDGFFVFSMGRWWSRISLKLLLSWTKPILPEIQGHPDEEEKWFLSFLVLLQVFEDQG</sequence>
<comment type="caution">
    <text evidence="1">The sequence shown here is derived from an EMBL/GenBank/DDBJ whole genome shotgun (WGS) entry which is preliminary data.</text>
</comment>
<protein>
    <submittedName>
        <fullName evidence="1">Uncharacterized protein</fullName>
    </submittedName>
</protein>
<dbReference type="AlphaFoldDB" id="A0A1R3GG00"/>
<keyword evidence="2" id="KW-1185">Reference proteome</keyword>
<accession>A0A1R3GG00</accession>
<proteinExistence type="predicted"/>